<dbReference type="EMBL" id="FCOB02000005">
    <property type="protein sequence ID" value="SAK54242.1"/>
    <property type="molecule type" value="Genomic_DNA"/>
</dbReference>
<keyword evidence="1" id="KW-0449">Lipoprotein</keyword>
<dbReference type="RefSeq" id="WP_159463023.1">
    <property type="nucleotide sequence ID" value="NZ_FCOB02000005.1"/>
</dbReference>
<gene>
    <name evidence="1" type="ORF">AWB83_01506</name>
</gene>
<evidence type="ECO:0000313" key="2">
    <source>
        <dbReference type="Proteomes" id="UP000054978"/>
    </source>
</evidence>
<sequence length="212" mass="23255">MPSNLVTLPLPFPEHIRQRTGTVVDVLTDGTLLVERDGVRLRCKRAFSCLIDPIVGDCVTLSFADTAQIFVLAILERSVRKAARIGVDGELVVEATDALRFVSNGRVHVQGRDALKLESGQMEFSAELASIAVGDAQLHASRLRVLGQALESVFERIVQISKKTFRTVESVDHLRAGHIDYSASESVRLHGRHAVLTAERLSKIDAEQIHLG</sequence>
<dbReference type="STRING" id="1777144.AWB83_01506"/>
<evidence type="ECO:0000313" key="1">
    <source>
        <dbReference type="EMBL" id="SAK54242.1"/>
    </source>
</evidence>
<dbReference type="OrthoDB" id="6119047at2"/>
<protein>
    <submittedName>
        <fullName evidence="1">Lipoprotein</fullName>
    </submittedName>
</protein>
<accession>A0A158A8P9</accession>
<dbReference type="Proteomes" id="UP000054978">
    <property type="component" value="Unassembled WGS sequence"/>
</dbReference>
<dbReference type="InterPro" id="IPR021927">
    <property type="entry name" value="DUF3540"/>
</dbReference>
<proteinExistence type="predicted"/>
<dbReference type="AlphaFoldDB" id="A0A158A8P9"/>
<reference evidence="1" key="1">
    <citation type="submission" date="2016-01" db="EMBL/GenBank/DDBJ databases">
        <authorList>
            <person name="Peeters C."/>
        </authorList>
    </citation>
    <scope>NUCLEOTIDE SEQUENCE [LARGE SCALE GENOMIC DNA]</scope>
    <source>
        <strain evidence="1">LMG 29326</strain>
    </source>
</reference>
<name>A0A158A8P9_9BURK</name>
<comment type="caution">
    <text evidence="1">The sequence shown here is derived from an EMBL/GenBank/DDBJ whole genome shotgun (WGS) entry which is preliminary data.</text>
</comment>
<dbReference type="Pfam" id="PF12059">
    <property type="entry name" value="DUF3540"/>
    <property type="match status" value="1"/>
</dbReference>
<keyword evidence="2" id="KW-1185">Reference proteome</keyword>
<organism evidence="1 2">
    <name type="scientific">Caballeronia ptereochthonis</name>
    <dbReference type="NCBI Taxonomy" id="1777144"/>
    <lineage>
        <taxon>Bacteria</taxon>
        <taxon>Pseudomonadati</taxon>
        <taxon>Pseudomonadota</taxon>
        <taxon>Betaproteobacteria</taxon>
        <taxon>Burkholderiales</taxon>
        <taxon>Burkholderiaceae</taxon>
        <taxon>Caballeronia</taxon>
    </lineage>
</organism>